<dbReference type="Proteomes" id="UP000055024">
    <property type="component" value="Unassembled WGS sequence"/>
</dbReference>
<reference evidence="1 2" key="1">
    <citation type="submission" date="2015-01" db="EMBL/GenBank/DDBJ databases">
        <title>Evolution of Trichinella species and genotypes.</title>
        <authorList>
            <person name="Korhonen P.K."/>
            <person name="Edoardo P."/>
            <person name="Giuseppe L.R."/>
            <person name="Gasser R.B."/>
        </authorList>
    </citation>
    <scope>NUCLEOTIDE SEQUENCE [LARGE SCALE GENOMIC DNA]</scope>
    <source>
        <strain evidence="1">ISS1029</strain>
    </source>
</reference>
<dbReference type="OrthoDB" id="5938883at2759"/>
<evidence type="ECO:0000313" key="2">
    <source>
        <dbReference type="Proteomes" id="UP000055024"/>
    </source>
</evidence>
<keyword evidence="2" id="KW-1185">Reference proteome</keyword>
<name>A0A0V1GUU7_9BILA</name>
<gene>
    <name evidence="1" type="ORF">T11_13968</name>
</gene>
<accession>A0A0V1GUU7</accession>
<protein>
    <submittedName>
        <fullName evidence="1">Uncharacterized protein</fullName>
    </submittedName>
</protein>
<sequence>MLHAVRGRQFGPILTVNLDCTSPDNFSSVRWRRNPAASRFSNVDHYCTSRLLTVLQDMVESMEAINVGAKGRVQLDFLLCMRHRQNRGMPLDELRHWVRDHIGRGSDLGNSLNAIVAGEEFRDYTDRALRSRDVVLRDQHQVVHLRAGWKSSLILLLHQLRQVFASLSSPPF</sequence>
<organism evidence="1 2">
    <name type="scientific">Trichinella zimbabwensis</name>
    <dbReference type="NCBI Taxonomy" id="268475"/>
    <lineage>
        <taxon>Eukaryota</taxon>
        <taxon>Metazoa</taxon>
        <taxon>Ecdysozoa</taxon>
        <taxon>Nematoda</taxon>
        <taxon>Enoplea</taxon>
        <taxon>Dorylaimia</taxon>
        <taxon>Trichinellida</taxon>
        <taxon>Trichinellidae</taxon>
        <taxon>Trichinella</taxon>
    </lineage>
</organism>
<dbReference type="AlphaFoldDB" id="A0A0V1GUU7"/>
<evidence type="ECO:0000313" key="1">
    <source>
        <dbReference type="EMBL" id="KRZ02033.1"/>
    </source>
</evidence>
<dbReference type="EMBL" id="JYDP01000247">
    <property type="protein sequence ID" value="KRZ02033.1"/>
    <property type="molecule type" value="Genomic_DNA"/>
</dbReference>
<comment type="caution">
    <text evidence="1">The sequence shown here is derived from an EMBL/GenBank/DDBJ whole genome shotgun (WGS) entry which is preliminary data.</text>
</comment>
<proteinExistence type="predicted"/>